<dbReference type="OrthoDB" id="3176171at2759"/>
<dbReference type="Gene3D" id="3.40.850.10">
    <property type="entry name" value="Kinesin motor domain"/>
    <property type="match status" value="1"/>
</dbReference>
<dbReference type="InterPro" id="IPR036961">
    <property type="entry name" value="Kinesin_motor_dom_sf"/>
</dbReference>
<dbReference type="GO" id="GO:0007018">
    <property type="term" value="P:microtubule-based movement"/>
    <property type="evidence" value="ECO:0007669"/>
    <property type="project" value="InterPro"/>
</dbReference>
<dbReference type="GO" id="GO:0005524">
    <property type="term" value="F:ATP binding"/>
    <property type="evidence" value="ECO:0007669"/>
    <property type="project" value="UniProtKB-KW"/>
</dbReference>
<gene>
    <name evidence="5" type="primary">KIF1B</name>
    <name evidence="5" type="ORF">Anas_02072</name>
</gene>
<accession>A0A5N5SZY0</accession>
<comment type="caution">
    <text evidence="5">The sequence shown here is derived from an EMBL/GenBank/DDBJ whole genome shotgun (WGS) entry which is preliminary data.</text>
</comment>
<feature type="domain" description="Kinesin motor" evidence="4">
    <location>
        <begin position="1"/>
        <end position="101"/>
    </location>
</feature>
<evidence type="ECO:0000256" key="1">
    <source>
        <dbReference type="ARBA" id="ARBA00022741"/>
    </source>
</evidence>
<proteinExistence type="inferred from homology"/>
<dbReference type="GO" id="GO:0008017">
    <property type="term" value="F:microtubule binding"/>
    <property type="evidence" value="ECO:0007669"/>
    <property type="project" value="InterPro"/>
</dbReference>
<dbReference type="AlphaFoldDB" id="A0A5N5SZY0"/>
<reference evidence="5 6" key="1">
    <citation type="journal article" date="2019" name="PLoS Biol.">
        <title>Sex chromosomes control vertical transmission of feminizing Wolbachia symbionts in an isopod.</title>
        <authorList>
            <person name="Becking T."/>
            <person name="Chebbi M.A."/>
            <person name="Giraud I."/>
            <person name="Moumen B."/>
            <person name="Laverre T."/>
            <person name="Caubet Y."/>
            <person name="Peccoud J."/>
            <person name="Gilbert C."/>
            <person name="Cordaux R."/>
        </authorList>
    </citation>
    <scope>NUCLEOTIDE SEQUENCE [LARGE SCALE GENOMIC DNA]</scope>
    <source>
        <strain evidence="5">ANa2</strain>
        <tissue evidence="5">Whole body excluding digestive tract and cuticle</tissue>
    </source>
</reference>
<dbReference type="InterPro" id="IPR001752">
    <property type="entry name" value="Kinesin_motor_dom"/>
</dbReference>
<dbReference type="GO" id="GO:0003777">
    <property type="term" value="F:microtubule motor activity"/>
    <property type="evidence" value="ECO:0007669"/>
    <property type="project" value="InterPro"/>
</dbReference>
<dbReference type="EMBL" id="SEYY01016703">
    <property type="protein sequence ID" value="KAB7499783.1"/>
    <property type="molecule type" value="Genomic_DNA"/>
</dbReference>
<dbReference type="PROSITE" id="PS50067">
    <property type="entry name" value="KINESIN_MOTOR_2"/>
    <property type="match status" value="1"/>
</dbReference>
<keyword evidence="1" id="KW-0547">Nucleotide-binding</keyword>
<dbReference type="PANTHER" id="PTHR47117">
    <property type="entry name" value="STAR-RELATED LIPID TRANSFER PROTEIN 9"/>
    <property type="match status" value="1"/>
</dbReference>
<dbReference type="Proteomes" id="UP000326759">
    <property type="component" value="Unassembled WGS sequence"/>
</dbReference>
<keyword evidence="6" id="KW-1185">Reference proteome</keyword>
<evidence type="ECO:0000256" key="3">
    <source>
        <dbReference type="PROSITE-ProRule" id="PRU00283"/>
    </source>
</evidence>
<evidence type="ECO:0000313" key="6">
    <source>
        <dbReference type="Proteomes" id="UP000326759"/>
    </source>
</evidence>
<keyword evidence="2" id="KW-0067">ATP-binding</keyword>
<sequence>MKYEQKIKIREEAVSTLGQKILSVSDVCSSSPSDNRDTEEEHLIYPSQQEKFSEIFSNFVDKDSLIEIYKERVRDLLSEVKNARVLRVREHPTTGPYVDDM</sequence>
<name>A0A5N5SZY0_9CRUS</name>
<comment type="caution">
    <text evidence="3">Lacks conserved residue(s) required for the propagation of feature annotation.</text>
</comment>
<organism evidence="5 6">
    <name type="scientific">Armadillidium nasatum</name>
    <dbReference type="NCBI Taxonomy" id="96803"/>
    <lineage>
        <taxon>Eukaryota</taxon>
        <taxon>Metazoa</taxon>
        <taxon>Ecdysozoa</taxon>
        <taxon>Arthropoda</taxon>
        <taxon>Crustacea</taxon>
        <taxon>Multicrustacea</taxon>
        <taxon>Malacostraca</taxon>
        <taxon>Eumalacostraca</taxon>
        <taxon>Peracarida</taxon>
        <taxon>Isopoda</taxon>
        <taxon>Oniscidea</taxon>
        <taxon>Crinocheta</taxon>
        <taxon>Armadillidiidae</taxon>
        <taxon>Armadillidium</taxon>
    </lineage>
</organism>
<evidence type="ECO:0000256" key="2">
    <source>
        <dbReference type="ARBA" id="ARBA00022840"/>
    </source>
</evidence>
<evidence type="ECO:0000313" key="5">
    <source>
        <dbReference type="EMBL" id="KAB7499783.1"/>
    </source>
</evidence>
<protein>
    <submittedName>
        <fullName evidence="5">Kinesin-like protein KIF1B</fullName>
    </submittedName>
</protein>
<comment type="similarity">
    <text evidence="3">Belongs to the TRAFAC class myosin-kinesin ATPase superfamily. Kinesin family.</text>
</comment>
<evidence type="ECO:0000259" key="4">
    <source>
        <dbReference type="PROSITE" id="PS50067"/>
    </source>
</evidence>